<accession>A0ABQ1QNQ2</accession>
<evidence type="ECO:0000256" key="2">
    <source>
        <dbReference type="PROSITE-ProRule" id="PRU00703"/>
    </source>
</evidence>
<dbReference type="SMART" id="SM00116">
    <property type="entry name" value="CBS"/>
    <property type="match status" value="2"/>
</dbReference>
<protein>
    <submittedName>
        <fullName evidence="4">Inosine-5-monophosphate dehydrogenase</fullName>
    </submittedName>
</protein>
<dbReference type="Pfam" id="PF00571">
    <property type="entry name" value="CBS"/>
    <property type="match status" value="2"/>
</dbReference>
<keyword evidence="5" id="KW-1185">Reference proteome</keyword>
<dbReference type="Proteomes" id="UP000617355">
    <property type="component" value="Unassembled WGS sequence"/>
</dbReference>
<dbReference type="InterPro" id="IPR051257">
    <property type="entry name" value="Diverse_CBS-Domain"/>
</dbReference>
<reference evidence="5" key="1">
    <citation type="journal article" date="2019" name="Int. J. Syst. Evol. Microbiol.">
        <title>The Global Catalogue of Microorganisms (GCM) 10K type strain sequencing project: providing services to taxonomists for standard genome sequencing and annotation.</title>
        <authorList>
            <consortium name="The Broad Institute Genomics Platform"/>
            <consortium name="The Broad Institute Genome Sequencing Center for Infectious Disease"/>
            <person name="Wu L."/>
            <person name="Ma J."/>
        </authorList>
    </citation>
    <scope>NUCLEOTIDE SEQUENCE [LARGE SCALE GENOMIC DNA]</scope>
    <source>
        <strain evidence="5">CGMCC 1.12922</strain>
    </source>
</reference>
<dbReference type="PANTHER" id="PTHR43080:SF2">
    <property type="entry name" value="CBS DOMAIN-CONTAINING PROTEIN"/>
    <property type="match status" value="1"/>
</dbReference>
<evidence type="ECO:0000259" key="3">
    <source>
        <dbReference type="PROSITE" id="PS51371"/>
    </source>
</evidence>
<dbReference type="SUPFAM" id="SSF54631">
    <property type="entry name" value="CBS-domain pair"/>
    <property type="match status" value="1"/>
</dbReference>
<dbReference type="RefSeq" id="WP_188527318.1">
    <property type="nucleotide sequence ID" value="NZ_BMGI01000002.1"/>
</dbReference>
<gene>
    <name evidence="4" type="ORF">GCM10011358_18230</name>
</gene>
<evidence type="ECO:0000313" key="4">
    <source>
        <dbReference type="EMBL" id="GGD34518.1"/>
    </source>
</evidence>
<evidence type="ECO:0000313" key="5">
    <source>
        <dbReference type="Proteomes" id="UP000617355"/>
    </source>
</evidence>
<feature type="domain" description="CBS" evidence="3">
    <location>
        <begin position="11"/>
        <end position="72"/>
    </location>
</feature>
<sequence length="144" mass="15364">MLISQILKEKDIEGVLTVAPGTAVSEAASILSSRGIGALIVSNDGLVPLGIITERDIVRELGKRGGGCLNDPVDDLMTRDIISCIPGDRALRVLQMMTEGRFRHMPVMADGELVGMVSIGDVVKGRLNELSAQNESLKAMIMGY</sequence>
<comment type="caution">
    <text evidence="4">The sequence shown here is derived from an EMBL/GenBank/DDBJ whole genome shotgun (WGS) entry which is preliminary data.</text>
</comment>
<name>A0ABQ1QNQ2_9RHOB</name>
<dbReference type="InterPro" id="IPR000644">
    <property type="entry name" value="CBS_dom"/>
</dbReference>
<dbReference type="InterPro" id="IPR046342">
    <property type="entry name" value="CBS_dom_sf"/>
</dbReference>
<dbReference type="CDD" id="cd04623">
    <property type="entry name" value="CBS_pair_bac_euk"/>
    <property type="match status" value="1"/>
</dbReference>
<dbReference type="EMBL" id="BMGI01000002">
    <property type="protein sequence ID" value="GGD34518.1"/>
    <property type="molecule type" value="Genomic_DNA"/>
</dbReference>
<keyword evidence="1 2" id="KW-0129">CBS domain</keyword>
<dbReference type="InterPro" id="IPR044725">
    <property type="entry name" value="CBSX3_CBS_dom"/>
</dbReference>
<organism evidence="4 5">
    <name type="scientific">Sinisalibacter lacisalsi</name>
    <dbReference type="NCBI Taxonomy" id="1526570"/>
    <lineage>
        <taxon>Bacteria</taxon>
        <taxon>Pseudomonadati</taxon>
        <taxon>Pseudomonadota</taxon>
        <taxon>Alphaproteobacteria</taxon>
        <taxon>Rhodobacterales</taxon>
        <taxon>Roseobacteraceae</taxon>
        <taxon>Sinisalibacter</taxon>
    </lineage>
</organism>
<feature type="domain" description="CBS" evidence="3">
    <location>
        <begin position="77"/>
        <end position="132"/>
    </location>
</feature>
<dbReference type="PANTHER" id="PTHR43080">
    <property type="entry name" value="CBS DOMAIN-CONTAINING PROTEIN CBSX3, MITOCHONDRIAL"/>
    <property type="match status" value="1"/>
</dbReference>
<dbReference type="PROSITE" id="PS51371">
    <property type="entry name" value="CBS"/>
    <property type="match status" value="2"/>
</dbReference>
<proteinExistence type="predicted"/>
<evidence type="ECO:0000256" key="1">
    <source>
        <dbReference type="ARBA" id="ARBA00023122"/>
    </source>
</evidence>
<dbReference type="Gene3D" id="3.10.580.10">
    <property type="entry name" value="CBS-domain"/>
    <property type="match status" value="1"/>
</dbReference>